<gene>
    <name evidence="2" type="ORF">V5N11_002043</name>
</gene>
<protein>
    <submittedName>
        <fullName evidence="2">Uncharacterized protein</fullName>
    </submittedName>
</protein>
<proteinExistence type="predicted"/>
<evidence type="ECO:0000313" key="3">
    <source>
        <dbReference type="Proteomes" id="UP001558713"/>
    </source>
</evidence>
<accession>A0ABD0ZRB0</accession>
<keyword evidence="1" id="KW-0472">Membrane</keyword>
<keyword evidence="3" id="KW-1185">Reference proteome</keyword>
<feature type="transmembrane region" description="Helical" evidence="1">
    <location>
        <begin position="132"/>
        <end position="154"/>
    </location>
</feature>
<dbReference type="AlphaFoldDB" id="A0ABD0ZRB0"/>
<dbReference type="Proteomes" id="UP001558713">
    <property type="component" value="Unassembled WGS sequence"/>
</dbReference>
<dbReference type="PANTHER" id="PTHR36396:SF1">
    <property type="entry name" value="MALTASE-GLUCOAMYLASE, INTESTINAL PROTEIN"/>
    <property type="match status" value="1"/>
</dbReference>
<dbReference type="EMBL" id="JBANAX010000695">
    <property type="protein sequence ID" value="KAL1197164.1"/>
    <property type="molecule type" value="Genomic_DNA"/>
</dbReference>
<evidence type="ECO:0000256" key="1">
    <source>
        <dbReference type="SAM" id="Phobius"/>
    </source>
</evidence>
<sequence length="169" mass="18546">MVDDTSPVSPPLFLEVFCEVSGKEYRFTTGTKAEFAVSVINRKLGSLNSRVIYIEAVKDGEEPISFGDNACLVDYGHGWKLKTVTDDAGLPGLSEKNNLPQPFPFVLSKGSKDSKSTKDSNPENEGDQSLRYIGRIFVAFVLMFVLGGLFTVALENLPKLILLFNNSSM</sequence>
<evidence type="ECO:0000313" key="2">
    <source>
        <dbReference type="EMBL" id="KAL1197164.1"/>
    </source>
</evidence>
<name>A0ABD0ZRB0_CARAN</name>
<keyword evidence="1" id="KW-1133">Transmembrane helix</keyword>
<dbReference type="PANTHER" id="PTHR36396">
    <property type="entry name" value="MALTASE-GLUCOAMYLASE, INTESTINAL PROTEIN"/>
    <property type="match status" value="1"/>
</dbReference>
<comment type="caution">
    <text evidence="2">The sequence shown here is derived from an EMBL/GenBank/DDBJ whole genome shotgun (WGS) entry which is preliminary data.</text>
</comment>
<reference evidence="2 3" key="1">
    <citation type="submission" date="2024-04" db="EMBL/GenBank/DDBJ databases">
        <title>Genome assembly C_amara_ONT_v2.</title>
        <authorList>
            <person name="Yant L."/>
            <person name="Moore C."/>
            <person name="Slenker M."/>
        </authorList>
    </citation>
    <scope>NUCLEOTIDE SEQUENCE [LARGE SCALE GENOMIC DNA]</scope>
    <source>
        <tissue evidence="2">Leaf</tissue>
    </source>
</reference>
<organism evidence="2 3">
    <name type="scientific">Cardamine amara subsp. amara</name>
    <dbReference type="NCBI Taxonomy" id="228776"/>
    <lineage>
        <taxon>Eukaryota</taxon>
        <taxon>Viridiplantae</taxon>
        <taxon>Streptophyta</taxon>
        <taxon>Embryophyta</taxon>
        <taxon>Tracheophyta</taxon>
        <taxon>Spermatophyta</taxon>
        <taxon>Magnoliopsida</taxon>
        <taxon>eudicotyledons</taxon>
        <taxon>Gunneridae</taxon>
        <taxon>Pentapetalae</taxon>
        <taxon>rosids</taxon>
        <taxon>malvids</taxon>
        <taxon>Brassicales</taxon>
        <taxon>Brassicaceae</taxon>
        <taxon>Cardamineae</taxon>
        <taxon>Cardamine</taxon>
    </lineage>
</organism>
<keyword evidence="1" id="KW-0812">Transmembrane</keyword>